<sequence length="183" mass="20604">MKLTSNKLLGSLALMFLLPFNSQADESATNSSSELSVDDDTVKLALKVNRKMIEQDLQEAEHLAAIDLSKPSEYQSYIDYYFQEYLPVTKEDGQPVNLAIKSTNIEGDTVVFNLEAPLDNANTLSINNRVLFHSNDEQVNKVQVQDSSYTFTSAVDEPLIVWQKDEKSLENLHTFSLQDTHKA</sequence>
<feature type="signal peptide" evidence="1">
    <location>
        <begin position="1"/>
        <end position="24"/>
    </location>
</feature>
<reference evidence="2 3" key="1">
    <citation type="journal article" date="2014" name="Genome Announc.">
        <title>Draft Genome Sequence of the Agar-Degrading Bacterium Catenovulum sp. Strain DS-2, Isolated from Intestines of Haliotis diversicolor.</title>
        <authorList>
            <person name="Shan D."/>
            <person name="Li X."/>
            <person name="Gu Z."/>
            <person name="Wei G."/>
            <person name="Gao Z."/>
            <person name="Shao Z."/>
        </authorList>
    </citation>
    <scope>NUCLEOTIDE SEQUENCE [LARGE SCALE GENOMIC DNA]</scope>
    <source>
        <strain evidence="2 3">DS-2</strain>
    </source>
</reference>
<keyword evidence="3" id="KW-1185">Reference proteome</keyword>
<keyword evidence="1" id="KW-0732">Signal</keyword>
<dbReference type="Proteomes" id="UP000019276">
    <property type="component" value="Unassembled WGS sequence"/>
</dbReference>
<evidence type="ECO:0000313" key="2">
    <source>
        <dbReference type="EMBL" id="EWH09961.1"/>
    </source>
</evidence>
<dbReference type="OrthoDB" id="6382994at2"/>
<accession>W7QDH3</accession>
<proteinExistence type="predicted"/>
<feature type="chain" id="PRO_5004901143" evidence="1">
    <location>
        <begin position="25"/>
        <end position="183"/>
    </location>
</feature>
<dbReference type="RefSeq" id="WP_035014675.1">
    <property type="nucleotide sequence ID" value="NZ_ARZY01000017.1"/>
</dbReference>
<comment type="caution">
    <text evidence="2">The sequence shown here is derived from an EMBL/GenBank/DDBJ whole genome shotgun (WGS) entry which is preliminary data.</text>
</comment>
<name>W7QDH3_9ALTE</name>
<dbReference type="Pfam" id="PF20420">
    <property type="entry name" value="DUF6702"/>
    <property type="match status" value="1"/>
</dbReference>
<protein>
    <submittedName>
        <fullName evidence="2">Uncharacterized protein</fullName>
    </submittedName>
</protein>
<evidence type="ECO:0000256" key="1">
    <source>
        <dbReference type="SAM" id="SignalP"/>
    </source>
</evidence>
<organism evidence="2 3">
    <name type="scientific">Catenovulum agarivorans DS-2</name>
    <dbReference type="NCBI Taxonomy" id="1328313"/>
    <lineage>
        <taxon>Bacteria</taxon>
        <taxon>Pseudomonadati</taxon>
        <taxon>Pseudomonadota</taxon>
        <taxon>Gammaproteobacteria</taxon>
        <taxon>Alteromonadales</taxon>
        <taxon>Alteromonadaceae</taxon>
        <taxon>Catenovulum</taxon>
    </lineage>
</organism>
<dbReference type="InterPro" id="IPR046525">
    <property type="entry name" value="DUF6702"/>
</dbReference>
<dbReference type="eggNOG" id="ENOG5033UVB">
    <property type="taxonomic scope" value="Bacteria"/>
</dbReference>
<dbReference type="AlphaFoldDB" id="W7QDH3"/>
<dbReference type="EMBL" id="ARZY01000017">
    <property type="protein sequence ID" value="EWH09961.1"/>
    <property type="molecule type" value="Genomic_DNA"/>
</dbReference>
<evidence type="ECO:0000313" key="3">
    <source>
        <dbReference type="Proteomes" id="UP000019276"/>
    </source>
</evidence>
<gene>
    <name evidence="2" type="ORF">DS2_10052</name>
</gene>